<sequence length="441" mass="48529">MTNNKFKVLIVGAGIAGLCIAIGLRKQGHHVVLLESAHQLSPVGAGIHVPPNATLVLEHWNLLDRFKHVAIAPAGFIFRRYKNSSILAQPSRPAPSDDAPTTPYWSMKRSDYQQGLYEATLEVGVEIFLGKRVATMDQDNASVTTTDGETWTGNLVIVADGIKSRLRQQIIDEQDVSAILQPLSTYRAMVTREDLMADPQASALFANGGTNVWLGPSRHVIIYPAENGKIYAVNGTHPAHNDSAGEWNKPANVAEIQAKFNDFDPALQGLLAKVRDCKSWALAEVPRLPRWTSKSGKVVLIGDAAHGMLQFLAQGAAMATEDAAALAEALSRAKSVENIPKAMRVYERSRKWRCEKVQANARRNGEFIHMPDGEEQEHRDRKMAGLQRPDDQEVDTGPLLDPKFASWLYGHNAFEHVSTVSHPMCIATEMLTSPTDPQIIR</sequence>
<evidence type="ECO:0000256" key="2">
    <source>
        <dbReference type="ARBA" id="ARBA00022630"/>
    </source>
</evidence>
<dbReference type="PANTHER" id="PTHR13789">
    <property type="entry name" value="MONOOXYGENASE"/>
    <property type="match status" value="1"/>
</dbReference>
<dbReference type="InterPro" id="IPR050493">
    <property type="entry name" value="FAD-dep_Monooxygenase_BioMet"/>
</dbReference>
<keyword evidence="2" id="KW-0285">Flavoprotein</keyword>
<dbReference type="GO" id="GO:0071949">
    <property type="term" value="F:FAD binding"/>
    <property type="evidence" value="ECO:0007669"/>
    <property type="project" value="InterPro"/>
</dbReference>
<evidence type="ECO:0000256" key="1">
    <source>
        <dbReference type="ARBA" id="ARBA00007992"/>
    </source>
</evidence>
<organism evidence="8 9">
    <name type="scientific">Cercospora beticola</name>
    <name type="common">Sugarbeet leaf spot fungus</name>
    <dbReference type="NCBI Taxonomy" id="122368"/>
    <lineage>
        <taxon>Eukaryota</taxon>
        <taxon>Fungi</taxon>
        <taxon>Dikarya</taxon>
        <taxon>Ascomycota</taxon>
        <taxon>Pezizomycotina</taxon>
        <taxon>Dothideomycetes</taxon>
        <taxon>Dothideomycetidae</taxon>
        <taxon>Mycosphaerellales</taxon>
        <taxon>Mycosphaerellaceae</taxon>
        <taxon>Cercospora</taxon>
    </lineage>
</organism>
<keyword evidence="5 8" id="KW-0503">Monooxygenase</keyword>
<protein>
    <submittedName>
        <fullName evidence="8">6-hydroxynicotinate 3-monooxygenase</fullName>
    </submittedName>
</protein>
<dbReference type="InterPro" id="IPR002938">
    <property type="entry name" value="FAD-bd"/>
</dbReference>
<feature type="domain" description="FAD-binding" evidence="7">
    <location>
        <begin position="6"/>
        <end position="359"/>
    </location>
</feature>
<dbReference type="EMBL" id="LKMD01000105">
    <property type="protein sequence ID" value="PIA92794.1"/>
    <property type="molecule type" value="Genomic_DNA"/>
</dbReference>
<gene>
    <name evidence="8" type="ORF">CB0940_04293</name>
</gene>
<accession>A0A2G5HJR1</accession>
<keyword evidence="3" id="KW-0274">FAD</keyword>
<feature type="region of interest" description="Disordered" evidence="6">
    <location>
        <begin position="372"/>
        <end position="396"/>
    </location>
</feature>
<evidence type="ECO:0000313" key="8">
    <source>
        <dbReference type="EMBL" id="PIA92794.1"/>
    </source>
</evidence>
<evidence type="ECO:0000256" key="6">
    <source>
        <dbReference type="SAM" id="MobiDB-lite"/>
    </source>
</evidence>
<dbReference type="PRINTS" id="PR00420">
    <property type="entry name" value="RNGMNOXGNASE"/>
</dbReference>
<dbReference type="InterPro" id="IPR036188">
    <property type="entry name" value="FAD/NAD-bd_sf"/>
</dbReference>
<evidence type="ECO:0000256" key="5">
    <source>
        <dbReference type="ARBA" id="ARBA00023033"/>
    </source>
</evidence>
<proteinExistence type="inferred from homology"/>
<dbReference type="GO" id="GO:0004497">
    <property type="term" value="F:monooxygenase activity"/>
    <property type="evidence" value="ECO:0007669"/>
    <property type="project" value="UniProtKB-KW"/>
</dbReference>
<reference evidence="8 9" key="1">
    <citation type="submission" date="2015-10" db="EMBL/GenBank/DDBJ databases">
        <title>The cercosporin biosynthetic gene cluster was horizontally transferred to several fungal lineages and shown to be expanded in Cercospora beticola based on microsynteny with recipient genomes.</title>
        <authorList>
            <person name="De Jonge R."/>
            <person name="Ebert M.K."/>
            <person name="Suttle J.C."/>
            <person name="Jurick Ii W.M."/>
            <person name="Secor G.A."/>
            <person name="Thomma B.P."/>
            <person name="Van De Peer Y."/>
            <person name="Bolton M.D."/>
        </authorList>
    </citation>
    <scope>NUCLEOTIDE SEQUENCE [LARGE SCALE GENOMIC DNA]</scope>
    <source>
        <strain evidence="8 9">09-40</strain>
    </source>
</reference>
<dbReference type="SUPFAM" id="SSF54373">
    <property type="entry name" value="FAD-linked reductases, C-terminal domain"/>
    <property type="match status" value="1"/>
</dbReference>
<evidence type="ECO:0000259" key="7">
    <source>
        <dbReference type="Pfam" id="PF01494"/>
    </source>
</evidence>
<dbReference type="SUPFAM" id="SSF51905">
    <property type="entry name" value="FAD/NAD(P)-binding domain"/>
    <property type="match status" value="1"/>
</dbReference>
<keyword evidence="4" id="KW-0560">Oxidoreductase</keyword>
<comment type="similarity">
    <text evidence="1">Belongs to the paxM FAD-dependent monooxygenase family.</text>
</comment>
<comment type="caution">
    <text evidence="8">The sequence shown here is derived from an EMBL/GenBank/DDBJ whole genome shotgun (WGS) entry which is preliminary data.</text>
</comment>
<name>A0A2G5HJR1_CERBT</name>
<dbReference type="PANTHER" id="PTHR13789:SF147">
    <property type="entry name" value="PUTATIVE (AFU_ORTHOLOGUE AFUA_2G01950)-RELATED"/>
    <property type="match status" value="1"/>
</dbReference>
<evidence type="ECO:0000256" key="4">
    <source>
        <dbReference type="ARBA" id="ARBA00023002"/>
    </source>
</evidence>
<dbReference type="Pfam" id="PF01494">
    <property type="entry name" value="FAD_binding_3"/>
    <property type="match status" value="1"/>
</dbReference>
<evidence type="ECO:0000313" key="9">
    <source>
        <dbReference type="Proteomes" id="UP000230605"/>
    </source>
</evidence>
<dbReference type="Proteomes" id="UP000230605">
    <property type="component" value="Chromosome 4"/>
</dbReference>
<dbReference type="Gene3D" id="3.50.50.60">
    <property type="entry name" value="FAD/NAD(P)-binding domain"/>
    <property type="match status" value="1"/>
</dbReference>
<feature type="compositionally biased region" description="Basic and acidic residues" evidence="6">
    <location>
        <begin position="372"/>
        <end position="391"/>
    </location>
</feature>
<evidence type="ECO:0000256" key="3">
    <source>
        <dbReference type="ARBA" id="ARBA00022827"/>
    </source>
</evidence>
<dbReference type="OrthoDB" id="16820at2759"/>
<dbReference type="AlphaFoldDB" id="A0A2G5HJR1"/>